<protein>
    <submittedName>
        <fullName evidence="1">Uncharacterized protein</fullName>
    </submittedName>
</protein>
<dbReference type="Proteomes" id="UP000005387">
    <property type="component" value="Unassembled WGS sequence"/>
</dbReference>
<keyword evidence="2" id="KW-1185">Reference proteome</keyword>
<dbReference type="AlphaFoldDB" id="E0I5J1"/>
<proteinExistence type="predicted"/>
<organism evidence="1 2">
    <name type="scientific">Paenibacillus curdlanolyticus YK9</name>
    <dbReference type="NCBI Taxonomy" id="717606"/>
    <lineage>
        <taxon>Bacteria</taxon>
        <taxon>Bacillati</taxon>
        <taxon>Bacillota</taxon>
        <taxon>Bacilli</taxon>
        <taxon>Bacillales</taxon>
        <taxon>Paenibacillaceae</taxon>
        <taxon>Paenibacillus</taxon>
    </lineage>
</organism>
<dbReference type="EMBL" id="AEDD01000002">
    <property type="protein sequence ID" value="EFM12233.1"/>
    <property type="molecule type" value="Genomic_DNA"/>
</dbReference>
<accession>E0I5J1</accession>
<sequence length="54" mass="6259">MTQIVRIITFQNLLIVEERDLRGKNKLTIIDTQECHIGAITIHIAYWNGTTLHL</sequence>
<evidence type="ECO:0000313" key="1">
    <source>
        <dbReference type="EMBL" id="EFM12233.1"/>
    </source>
</evidence>
<gene>
    <name evidence="1" type="ORF">PaecuDRAFT_0913</name>
</gene>
<evidence type="ECO:0000313" key="2">
    <source>
        <dbReference type="Proteomes" id="UP000005387"/>
    </source>
</evidence>
<name>E0I5J1_9BACL</name>
<reference evidence="1 2" key="1">
    <citation type="submission" date="2010-07" db="EMBL/GenBank/DDBJ databases">
        <title>The draft genome of Paenibacillus curdlanolyticus YK9.</title>
        <authorList>
            <consortium name="US DOE Joint Genome Institute (JGI-PGF)"/>
            <person name="Lucas S."/>
            <person name="Copeland A."/>
            <person name="Lapidus A."/>
            <person name="Cheng J.-F."/>
            <person name="Bruce D."/>
            <person name="Goodwin L."/>
            <person name="Pitluck S."/>
            <person name="Land M.L."/>
            <person name="Hauser L."/>
            <person name="Chang Y.-J."/>
            <person name="Jeffries C."/>
            <person name="Anderson I.J."/>
            <person name="Johnson E."/>
            <person name="Loganathan U."/>
            <person name="Mulhopadhyay B."/>
            <person name="Kyrpides N."/>
            <person name="Woyke T.J."/>
        </authorList>
    </citation>
    <scope>NUCLEOTIDE SEQUENCE [LARGE SCALE GENOMIC DNA]</scope>
    <source>
        <strain evidence="1 2">YK9</strain>
    </source>
</reference>